<dbReference type="Proteomes" id="UP000757232">
    <property type="component" value="Unassembled WGS sequence"/>
</dbReference>
<dbReference type="AlphaFoldDB" id="A0A9Q5HZ18"/>
<keyword evidence="3" id="KW-1185">Reference proteome</keyword>
<sequence>MHSVRLDARFGAKVCWNPTTSKLKVSVLISYIDFESAGAAIEAMNGQSPMNKAITVWYAFEKDGMELLLNISLQHGLVRTLLCLSFLDLRLRYQRHPPLQPHLSRPHGSPTAYAWIRSDACWNAWNAHISHICSVQCTYRSEYENPSTPAFRFRPSSTRDGNAAPPGFGAPQQGMPMDMTAQPPPR</sequence>
<accession>A0A9Q5HZ18</accession>
<protein>
    <recommendedName>
        <fullName evidence="4">RRM domain-containing protein</fullName>
    </recommendedName>
</protein>
<proteinExistence type="predicted"/>
<feature type="region of interest" description="Disordered" evidence="1">
    <location>
        <begin position="150"/>
        <end position="186"/>
    </location>
</feature>
<reference evidence="2" key="1">
    <citation type="submission" date="2016-06" db="EMBL/GenBank/DDBJ databases">
        <title>Draft Genome sequence of the fungus Inonotus baumii.</title>
        <authorList>
            <person name="Zhu H."/>
            <person name="Lin W."/>
        </authorList>
    </citation>
    <scope>NUCLEOTIDE SEQUENCE</scope>
    <source>
        <strain evidence="2">821</strain>
    </source>
</reference>
<comment type="caution">
    <text evidence="2">The sequence shown here is derived from an EMBL/GenBank/DDBJ whole genome shotgun (WGS) entry which is preliminary data.</text>
</comment>
<dbReference type="GO" id="GO:0003676">
    <property type="term" value="F:nucleic acid binding"/>
    <property type="evidence" value="ECO:0007669"/>
    <property type="project" value="InterPro"/>
</dbReference>
<dbReference type="InterPro" id="IPR035979">
    <property type="entry name" value="RBD_domain_sf"/>
</dbReference>
<name>A0A9Q5HZ18_SANBA</name>
<evidence type="ECO:0000313" key="3">
    <source>
        <dbReference type="Proteomes" id="UP000757232"/>
    </source>
</evidence>
<dbReference type="OrthoDB" id="10259687at2759"/>
<dbReference type="EMBL" id="LNZH02000175">
    <property type="protein sequence ID" value="OCB88646.1"/>
    <property type="molecule type" value="Genomic_DNA"/>
</dbReference>
<dbReference type="SUPFAM" id="SSF54928">
    <property type="entry name" value="RNA-binding domain, RBD"/>
    <property type="match status" value="1"/>
</dbReference>
<evidence type="ECO:0000256" key="1">
    <source>
        <dbReference type="SAM" id="MobiDB-lite"/>
    </source>
</evidence>
<organism evidence="2 3">
    <name type="scientific">Sanghuangporus baumii</name>
    <name type="common">Phellinus baumii</name>
    <dbReference type="NCBI Taxonomy" id="108892"/>
    <lineage>
        <taxon>Eukaryota</taxon>
        <taxon>Fungi</taxon>
        <taxon>Dikarya</taxon>
        <taxon>Basidiomycota</taxon>
        <taxon>Agaricomycotina</taxon>
        <taxon>Agaricomycetes</taxon>
        <taxon>Hymenochaetales</taxon>
        <taxon>Hymenochaetaceae</taxon>
        <taxon>Sanghuangporus</taxon>
    </lineage>
</organism>
<evidence type="ECO:0000313" key="2">
    <source>
        <dbReference type="EMBL" id="OCB88646.1"/>
    </source>
</evidence>
<gene>
    <name evidence="2" type="ORF">A7U60_g4247</name>
</gene>
<evidence type="ECO:0008006" key="4">
    <source>
        <dbReference type="Google" id="ProtNLM"/>
    </source>
</evidence>